<dbReference type="InterPro" id="IPR001019">
    <property type="entry name" value="Gprotein_alpha_su"/>
</dbReference>
<dbReference type="Pfam" id="PF00503">
    <property type="entry name" value="G-alpha"/>
    <property type="match status" value="1"/>
</dbReference>
<dbReference type="EMBL" id="JAACJJ010000030">
    <property type="protein sequence ID" value="KAF5318800.1"/>
    <property type="molecule type" value="Genomic_DNA"/>
</dbReference>
<sequence length="409" mass="45699">MSLAKKKSWGPLWPLSTSPPNETLQERRTRQADAALAKARSDHIDNVIEAERKQKQRCDGPKILLLGQSESGKSTVLKNFQLHLAPKAFERETEIWRPVIHLNLVRSVNLIVNFLLSCNPSSRDSISTPSVPRRSSSGHLSHGLRRLCVRLAPLRQVERDLENSLSGGAMRSLSGNRGSLWKEAFATSTSSNSTNPGDGTSRRMIAALGGDIVALWSDSSVQMMLQTAGISLEEQPGFFLDQAVRIAKEDYRPEPDDVVRARVPTAGPEEHIIMPEREHGINKSKNWTIYDVGGTQSHRAAWAQFFDQVNTIIFLAPLSGFNQVLVENPDVNRLTDSVKLWQMLCSNKILSRIKFVLFLNKMDILDAKLQSGIEFSSYVTSYGSERPNETKAVSRCTFKTSSKRQNMLN</sequence>
<feature type="region of interest" description="Disordered" evidence="6">
    <location>
        <begin position="1"/>
        <end position="28"/>
    </location>
</feature>
<keyword evidence="1 4" id="KW-0547">Nucleotide-binding</keyword>
<dbReference type="SMART" id="SM00275">
    <property type="entry name" value="G_alpha"/>
    <property type="match status" value="1"/>
</dbReference>
<dbReference type="Gene3D" id="1.10.400.10">
    <property type="entry name" value="GI Alpha 1, domain 2-like"/>
    <property type="match status" value="1"/>
</dbReference>
<keyword evidence="3" id="KW-0807">Transducer</keyword>
<dbReference type="Proteomes" id="UP000567179">
    <property type="component" value="Unassembled WGS sequence"/>
</dbReference>
<dbReference type="PANTHER" id="PTHR10218:SF360">
    <property type="entry name" value="GUANINE NUCLEOTIDE-BINDING PROTEIN SUBUNIT ALPHA HOMOLOG"/>
    <property type="match status" value="1"/>
</dbReference>
<dbReference type="PANTHER" id="PTHR10218">
    <property type="entry name" value="GTP-BINDING PROTEIN ALPHA SUBUNIT"/>
    <property type="match status" value="1"/>
</dbReference>
<evidence type="ECO:0000313" key="8">
    <source>
        <dbReference type="Proteomes" id="UP000567179"/>
    </source>
</evidence>
<dbReference type="InterPro" id="IPR011025">
    <property type="entry name" value="GproteinA_insert"/>
</dbReference>
<dbReference type="SUPFAM" id="SSF52540">
    <property type="entry name" value="P-loop containing nucleoside triphosphate hydrolases"/>
    <property type="match status" value="1"/>
</dbReference>
<dbReference type="GO" id="GO:0007188">
    <property type="term" value="P:adenylate cyclase-modulating G protein-coupled receptor signaling pathway"/>
    <property type="evidence" value="ECO:0007669"/>
    <property type="project" value="TreeGrafter"/>
</dbReference>
<evidence type="ECO:0000256" key="3">
    <source>
        <dbReference type="ARBA" id="ARBA00023224"/>
    </source>
</evidence>
<dbReference type="GO" id="GO:0005834">
    <property type="term" value="C:heterotrimeric G-protein complex"/>
    <property type="evidence" value="ECO:0007669"/>
    <property type="project" value="TreeGrafter"/>
</dbReference>
<evidence type="ECO:0008006" key="9">
    <source>
        <dbReference type="Google" id="ProtNLM"/>
    </source>
</evidence>
<dbReference type="GO" id="GO:0001664">
    <property type="term" value="F:G protein-coupled receptor binding"/>
    <property type="evidence" value="ECO:0007669"/>
    <property type="project" value="TreeGrafter"/>
</dbReference>
<name>A0A8H5B8L6_9AGAR</name>
<gene>
    <name evidence="7" type="ORF">D9619_010847</name>
</gene>
<evidence type="ECO:0000256" key="2">
    <source>
        <dbReference type="ARBA" id="ARBA00023134"/>
    </source>
</evidence>
<feature type="binding site" evidence="4">
    <location>
        <begin position="70"/>
        <end position="75"/>
    </location>
    <ligand>
        <name>GTP</name>
        <dbReference type="ChEBI" id="CHEBI:37565"/>
    </ligand>
</feature>
<dbReference type="SUPFAM" id="SSF47895">
    <property type="entry name" value="Transducin (alpha subunit), insertion domain"/>
    <property type="match status" value="1"/>
</dbReference>
<dbReference type="GO" id="GO:0003924">
    <property type="term" value="F:GTPase activity"/>
    <property type="evidence" value="ECO:0007669"/>
    <property type="project" value="InterPro"/>
</dbReference>
<keyword evidence="2 4" id="KW-0342">GTP-binding</keyword>
<dbReference type="GO" id="GO:0046872">
    <property type="term" value="F:metal ion binding"/>
    <property type="evidence" value="ECO:0007669"/>
    <property type="project" value="UniProtKB-KW"/>
</dbReference>
<proteinExistence type="predicted"/>
<comment type="caution">
    <text evidence="7">The sequence shown here is derived from an EMBL/GenBank/DDBJ whole genome shotgun (WGS) entry which is preliminary data.</text>
</comment>
<feature type="binding site" evidence="5">
    <location>
        <position position="74"/>
    </location>
    <ligand>
        <name>Mg(2+)</name>
        <dbReference type="ChEBI" id="CHEBI:18420"/>
    </ligand>
</feature>
<reference evidence="7 8" key="1">
    <citation type="journal article" date="2020" name="ISME J.">
        <title>Uncovering the hidden diversity of litter-decomposition mechanisms in mushroom-forming fungi.</title>
        <authorList>
            <person name="Floudas D."/>
            <person name="Bentzer J."/>
            <person name="Ahren D."/>
            <person name="Johansson T."/>
            <person name="Persson P."/>
            <person name="Tunlid A."/>
        </authorList>
    </citation>
    <scope>NUCLEOTIDE SEQUENCE [LARGE SCALE GENOMIC DNA]</scope>
    <source>
        <strain evidence="7 8">CBS 101986</strain>
    </source>
</reference>
<dbReference type="OrthoDB" id="5817230at2759"/>
<evidence type="ECO:0000256" key="5">
    <source>
        <dbReference type="PIRSR" id="PIRSR601019-2"/>
    </source>
</evidence>
<dbReference type="InterPro" id="IPR027417">
    <property type="entry name" value="P-loop_NTPase"/>
</dbReference>
<keyword evidence="5" id="KW-0460">Magnesium</keyword>
<keyword evidence="5" id="KW-0479">Metal-binding</keyword>
<evidence type="ECO:0000313" key="7">
    <source>
        <dbReference type="EMBL" id="KAF5318800.1"/>
    </source>
</evidence>
<dbReference type="Gene3D" id="3.40.50.300">
    <property type="entry name" value="P-loop containing nucleotide triphosphate hydrolases"/>
    <property type="match status" value="2"/>
</dbReference>
<evidence type="ECO:0000256" key="6">
    <source>
        <dbReference type="SAM" id="MobiDB-lite"/>
    </source>
</evidence>
<dbReference type="GO" id="GO:0005525">
    <property type="term" value="F:GTP binding"/>
    <property type="evidence" value="ECO:0007669"/>
    <property type="project" value="UniProtKB-KW"/>
</dbReference>
<evidence type="ECO:0000256" key="1">
    <source>
        <dbReference type="ARBA" id="ARBA00022741"/>
    </source>
</evidence>
<dbReference type="AlphaFoldDB" id="A0A8H5B8L6"/>
<dbReference type="GO" id="GO:0031683">
    <property type="term" value="F:G-protein beta/gamma-subunit complex binding"/>
    <property type="evidence" value="ECO:0007669"/>
    <property type="project" value="InterPro"/>
</dbReference>
<dbReference type="PROSITE" id="PS51882">
    <property type="entry name" value="G_ALPHA"/>
    <property type="match status" value="1"/>
</dbReference>
<accession>A0A8H5B8L6</accession>
<evidence type="ECO:0000256" key="4">
    <source>
        <dbReference type="PIRSR" id="PIRSR601019-1"/>
    </source>
</evidence>
<dbReference type="PRINTS" id="PR00318">
    <property type="entry name" value="GPROTEINA"/>
</dbReference>
<feature type="binding site" evidence="5">
    <location>
        <position position="265"/>
    </location>
    <ligand>
        <name>Mg(2+)</name>
        <dbReference type="ChEBI" id="CHEBI:18420"/>
    </ligand>
</feature>
<organism evidence="7 8">
    <name type="scientific">Psilocybe cf. subviscida</name>
    <dbReference type="NCBI Taxonomy" id="2480587"/>
    <lineage>
        <taxon>Eukaryota</taxon>
        <taxon>Fungi</taxon>
        <taxon>Dikarya</taxon>
        <taxon>Basidiomycota</taxon>
        <taxon>Agaricomycotina</taxon>
        <taxon>Agaricomycetes</taxon>
        <taxon>Agaricomycetidae</taxon>
        <taxon>Agaricales</taxon>
        <taxon>Agaricineae</taxon>
        <taxon>Strophariaceae</taxon>
        <taxon>Psilocybe</taxon>
    </lineage>
</organism>
<keyword evidence="8" id="KW-1185">Reference proteome</keyword>
<protein>
    <recommendedName>
        <fullName evidence="9">G-alpha-domain-containing protein</fullName>
    </recommendedName>
</protein>
<feature type="binding site" evidence="4">
    <location>
        <begin position="360"/>
        <end position="363"/>
    </location>
    <ligand>
        <name>GTP</name>
        <dbReference type="ChEBI" id="CHEBI:37565"/>
    </ligand>
</feature>
<dbReference type="FunFam" id="3.40.50.300:FF:000720">
    <property type="entry name" value="Guanine nucleotide-binding protein G(k) subunit alpha"/>
    <property type="match status" value="1"/>
</dbReference>
<dbReference type="GO" id="GO:0005737">
    <property type="term" value="C:cytoplasm"/>
    <property type="evidence" value="ECO:0007669"/>
    <property type="project" value="TreeGrafter"/>
</dbReference>